<dbReference type="RefSeq" id="WP_104811745.1">
    <property type="nucleotide sequence ID" value="NZ_MQUB01000001.1"/>
</dbReference>
<evidence type="ECO:0000313" key="12">
    <source>
        <dbReference type="EMBL" id="PQB03822.1"/>
    </source>
</evidence>
<comment type="activity regulation">
    <text evidence="11">Na(+) is not transported, but it plays an essential structural role and its presence is essential for fluoride channel function.</text>
</comment>
<evidence type="ECO:0000256" key="1">
    <source>
        <dbReference type="ARBA" id="ARBA00004651"/>
    </source>
</evidence>
<dbReference type="GO" id="GO:0140114">
    <property type="term" value="P:cellular detoxification of fluoride"/>
    <property type="evidence" value="ECO:0007669"/>
    <property type="project" value="UniProtKB-UniRule"/>
</dbReference>
<protein>
    <recommendedName>
        <fullName evidence="11">Fluoride-specific ion channel FluC</fullName>
    </recommendedName>
</protein>
<keyword evidence="2 11" id="KW-1003">Cell membrane</keyword>
<dbReference type="InterPro" id="IPR003691">
    <property type="entry name" value="FluC"/>
</dbReference>
<feature type="transmembrane region" description="Helical" evidence="11">
    <location>
        <begin position="96"/>
        <end position="120"/>
    </location>
</feature>
<feature type="transmembrane region" description="Helical" evidence="11">
    <location>
        <begin position="32"/>
        <end position="53"/>
    </location>
</feature>
<evidence type="ECO:0000256" key="6">
    <source>
        <dbReference type="ARBA" id="ARBA00023065"/>
    </source>
</evidence>
<proteinExistence type="inferred from homology"/>
<keyword evidence="8 11" id="KW-0407">Ion channel</keyword>
<comment type="caution">
    <text evidence="12">The sequence shown here is derived from an EMBL/GenBank/DDBJ whole genome shotgun (WGS) entry which is preliminary data.</text>
</comment>
<keyword evidence="6 11" id="KW-0406">Ion transport</keyword>
<comment type="catalytic activity">
    <reaction evidence="10">
        <text>fluoride(in) = fluoride(out)</text>
        <dbReference type="Rhea" id="RHEA:76159"/>
        <dbReference type="ChEBI" id="CHEBI:17051"/>
    </reaction>
    <physiologicalReaction direction="left-to-right" evidence="10">
        <dbReference type="Rhea" id="RHEA:76160"/>
    </physiologicalReaction>
</comment>
<feature type="binding site" evidence="11">
    <location>
        <position position="77"/>
    </location>
    <ligand>
        <name>Na(+)</name>
        <dbReference type="ChEBI" id="CHEBI:29101"/>
        <note>structural</note>
    </ligand>
</feature>
<evidence type="ECO:0000256" key="3">
    <source>
        <dbReference type="ARBA" id="ARBA00022519"/>
    </source>
</evidence>
<feature type="transmembrane region" description="Helical" evidence="11">
    <location>
        <begin position="65"/>
        <end position="84"/>
    </location>
</feature>
<dbReference type="Pfam" id="PF02537">
    <property type="entry name" value="CRCB"/>
    <property type="match status" value="1"/>
</dbReference>
<keyword evidence="5 11" id="KW-1133">Transmembrane helix</keyword>
<dbReference type="GO" id="GO:0046872">
    <property type="term" value="F:metal ion binding"/>
    <property type="evidence" value="ECO:0007669"/>
    <property type="project" value="UniProtKB-KW"/>
</dbReference>
<dbReference type="Proteomes" id="UP000239800">
    <property type="component" value="Unassembled WGS sequence"/>
</dbReference>
<dbReference type="GO" id="GO:0062054">
    <property type="term" value="F:fluoride channel activity"/>
    <property type="evidence" value="ECO:0007669"/>
    <property type="project" value="UniProtKB-UniRule"/>
</dbReference>
<evidence type="ECO:0000313" key="13">
    <source>
        <dbReference type="Proteomes" id="UP000239800"/>
    </source>
</evidence>
<evidence type="ECO:0000256" key="11">
    <source>
        <dbReference type="HAMAP-Rule" id="MF_00454"/>
    </source>
</evidence>
<dbReference type="HAMAP" id="MF_00454">
    <property type="entry name" value="FluC"/>
    <property type="match status" value="1"/>
</dbReference>
<evidence type="ECO:0000256" key="5">
    <source>
        <dbReference type="ARBA" id="ARBA00022989"/>
    </source>
</evidence>
<reference evidence="12 13" key="1">
    <citation type="submission" date="2016-11" db="EMBL/GenBank/DDBJ databases">
        <title>Trade-off between light-utilization and light-protection in marine flavobacteria.</title>
        <authorList>
            <person name="Kumagai Y."/>
        </authorList>
    </citation>
    <scope>NUCLEOTIDE SEQUENCE [LARGE SCALE GENOMIC DNA]</scope>
    <source>
        <strain evidence="12 13">NBRC 107741</strain>
    </source>
</reference>
<evidence type="ECO:0000256" key="10">
    <source>
        <dbReference type="ARBA" id="ARBA00035585"/>
    </source>
</evidence>
<dbReference type="EMBL" id="MQUB01000001">
    <property type="protein sequence ID" value="PQB03822.1"/>
    <property type="molecule type" value="Genomic_DNA"/>
</dbReference>
<dbReference type="NCBIfam" id="TIGR00494">
    <property type="entry name" value="crcB"/>
    <property type="match status" value="1"/>
</dbReference>
<dbReference type="OrthoDB" id="9815830at2"/>
<accession>A0A2S7KMJ1</accession>
<comment type="similarity">
    <text evidence="9 11">Belongs to the fluoride channel Fluc/FEX (TC 1.A.43) family.</text>
</comment>
<evidence type="ECO:0000256" key="2">
    <source>
        <dbReference type="ARBA" id="ARBA00022475"/>
    </source>
</evidence>
<keyword evidence="13" id="KW-1185">Reference proteome</keyword>
<dbReference type="GO" id="GO:0005886">
    <property type="term" value="C:plasma membrane"/>
    <property type="evidence" value="ECO:0007669"/>
    <property type="project" value="UniProtKB-SubCell"/>
</dbReference>
<evidence type="ECO:0000256" key="8">
    <source>
        <dbReference type="ARBA" id="ARBA00023303"/>
    </source>
</evidence>
<evidence type="ECO:0000256" key="7">
    <source>
        <dbReference type="ARBA" id="ARBA00023136"/>
    </source>
</evidence>
<keyword evidence="4 11" id="KW-0812">Transmembrane</keyword>
<keyword evidence="11" id="KW-0915">Sodium</keyword>
<keyword evidence="7 11" id="KW-0472">Membrane</keyword>
<name>A0A2S7KMJ1_9FLAO</name>
<sequence>MKNVLLVFLGGGLGSIARYGLGLYLNSSQSGIPYGTFLANVLGSLLIGIILGFAARSQGISDQAVLLLATGFCGGFTTFSTFAYENHVLLKSGDLLSFGIYAIGSFVLGFASVFLGIWLVRFF</sequence>
<keyword evidence="11" id="KW-0479">Metal-binding</keyword>
<feature type="binding site" evidence="11">
    <location>
        <position position="74"/>
    </location>
    <ligand>
        <name>Na(+)</name>
        <dbReference type="ChEBI" id="CHEBI:29101"/>
        <note>structural</note>
    </ligand>
</feature>
<comment type="subcellular location">
    <subcellularLocation>
        <location evidence="1 11">Cell membrane</location>
        <topology evidence="1 11">Multi-pass membrane protein</topology>
    </subcellularLocation>
</comment>
<dbReference type="PANTHER" id="PTHR28259">
    <property type="entry name" value="FLUORIDE EXPORT PROTEIN 1-RELATED"/>
    <property type="match status" value="1"/>
</dbReference>
<keyword evidence="11" id="KW-0813">Transport</keyword>
<dbReference type="AlphaFoldDB" id="A0A2S7KMJ1"/>
<evidence type="ECO:0000256" key="9">
    <source>
        <dbReference type="ARBA" id="ARBA00035120"/>
    </source>
</evidence>
<dbReference type="PANTHER" id="PTHR28259:SF1">
    <property type="entry name" value="FLUORIDE EXPORT PROTEIN 1-RELATED"/>
    <property type="match status" value="1"/>
</dbReference>
<gene>
    <name evidence="11" type="primary">fluC</name>
    <name evidence="11" type="synonym">crcB</name>
    <name evidence="12" type="ORF">BST85_02085</name>
</gene>
<organism evidence="12 13">
    <name type="scientific">Aureitalea marina</name>
    <dbReference type="NCBI Taxonomy" id="930804"/>
    <lineage>
        <taxon>Bacteria</taxon>
        <taxon>Pseudomonadati</taxon>
        <taxon>Bacteroidota</taxon>
        <taxon>Flavobacteriia</taxon>
        <taxon>Flavobacteriales</taxon>
        <taxon>Flavobacteriaceae</taxon>
        <taxon>Aureitalea</taxon>
    </lineage>
</organism>
<evidence type="ECO:0000256" key="4">
    <source>
        <dbReference type="ARBA" id="ARBA00022692"/>
    </source>
</evidence>
<keyword evidence="3" id="KW-0997">Cell inner membrane</keyword>
<comment type="function">
    <text evidence="11">Fluoride-specific ion channel. Important for reducing fluoride concentration in the cell, thus reducing its toxicity.</text>
</comment>